<evidence type="ECO:0000313" key="3">
    <source>
        <dbReference type="Proteomes" id="UP001295423"/>
    </source>
</evidence>
<dbReference type="InterPro" id="IPR052585">
    <property type="entry name" value="Lipid_raft_assoc_Zn_ADH"/>
</dbReference>
<dbReference type="Proteomes" id="UP001295423">
    <property type="component" value="Unassembled WGS sequence"/>
</dbReference>
<dbReference type="InterPro" id="IPR036291">
    <property type="entry name" value="NAD(P)-bd_dom_sf"/>
</dbReference>
<dbReference type="Pfam" id="PF08240">
    <property type="entry name" value="ADH_N"/>
    <property type="match status" value="1"/>
</dbReference>
<sequence length="376" mass="41488">MQTKHDIKTMRAAQGVDYGDVDKVMTVEDGVPYWSLKDLPKKKRKGFMIVKTHAVALACGDCRVLSGLTRELQGPPSFPYVPCGDCSGVVVEIPSEEDNKDFPFKVGDRVTAFFHEYPRNALAEYALVHMDVCEIIPESVSSVDAAALASASPAVLLADRIQAGERVLVLGAGGGVGSHLVQLMRKRGASFIAGVSRAPKRLLEPPLSYDRAVDYTKEDVFAMDEFKDNQFDVILDLASGGWTSLQKDYSSGIKKSIIKPGSMGGRYLTITPDNAIFELHSIPAALKLFMLIPLWRYTKSRLWGRSRLPKYSFAISMPDKREVMTRTMQLAEEGSLKAVIDPKGPFPFTTEGVRNAFKLQESRHIQGKVIVETAKN</sequence>
<dbReference type="InterPro" id="IPR020843">
    <property type="entry name" value="ER"/>
</dbReference>
<dbReference type="Pfam" id="PF13602">
    <property type="entry name" value="ADH_zinc_N_2"/>
    <property type="match status" value="1"/>
</dbReference>
<comment type="caution">
    <text evidence="2">The sequence shown here is derived from an EMBL/GenBank/DDBJ whole genome shotgun (WGS) entry which is preliminary data.</text>
</comment>
<dbReference type="EMBL" id="CAKOGP040001947">
    <property type="protein sequence ID" value="CAJ1957478.1"/>
    <property type="molecule type" value="Genomic_DNA"/>
</dbReference>
<dbReference type="PANTHER" id="PTHR43482">
    <property type="entry name" value="PROTEIN AST1-RELATED"/>
    <property type="match status" value="1"/>
</dbReference>
<reference evidence="2" key="1">
    <citation type="submission" date="2023-08" db="EMBL/GenBank/DDBJ databases">
        <authorList>
            <person name="Audoor S."/>
            <person name="Bilcke G."/>
        </authorList>
    </citation>
    <scope>NUCLEOTIDE SEQUENCE</scope>
</reference>
<dbReference type="InterPro" id="IPR011032">
    <property type="entry name" value="GroES-like_sf"/>
</dbReference>
<dbReference type="GO" id="GO:0008270">
    <property type="term" value="F:zinc ion binding"/>
    <property type="evidence" value="ECO:0007669"/>
    <property type="project" value="InterPro"/>
</dbReference>
<keyword evidence="3" id="KW-1185">Reference proteome</keyword>
<accession>A0AAD2FZ07</accession>
<dbReference type="AlphaFoldDB" id="A0AAD2FZ07"/>
<dbReference type="GO" id="GO:0016491">
    <property type="term" value="F:oxidoreductase activity"/>
    <property type="evidence" value="ECO:0007669"/>
    <property type="project" value="InterPro"/>
</dbReference>
<name>A0AAD2FZ07_9STRA</name>
<organism evidence="2 3">
    <name type="scientific">Cylindrotheca closterium</name>
    <dbReference type="NCBI Taxonomy" id="2856"/>
    <lineage>
        <taxon>Eukaryota</taxon>
        <taxon>Sar</taxon>
        <taxon>Stramenopiles</taxon>
        <taxon>Ochrophyta</taxon>
        <taxon>Bacillariophyta</taxon>
        <taxon>Bacillariophyceae</taxon>
        <taxon>Bacillariophycidae</taxon>
        <taxon>Bacillariales</taxon>
        <taxon>Bacillariaceae</taxon>
        <taxon>Cylindrotheca</taxon>
    </lineage>
</organism>
<dbReference type="SMART" id="SM00829">
    <property type="entry name" value="PKS_ER"/>
    <property type="match status" value="1"/>
</dbReference>
<protein>
    <recommendedName>
        <fullName evidence="1">Enoyl reductase (ER) domain-containing protein</fullName>
    </recommendedName>
</protein>
<gene>
    <name evidence="2" type="ORF">CYCCA115_LOCUS16731</name>
</gene>
<proteinExistence type="predicted"/>
<feature type="domain" description="Enoyl reductase (ER)" evidence="1">
    <location>
        <begin position="30"/>
        <end position="371"/>
    </location>
</feature>
<dbReference type="PROSITE" id="PS01162">
    <property type="entry name" value="QOR_ZETA_CRYSTAL"/>
    <property type="match status" value="1"/>
</dbReference>
<dbReference type="InterPro" id="IPR013154">
    <property type="entry name" value="ADH-like_N"/>
</dbReference>
<dbReference type="Gene3D" id="3.40.50.720">
    <property type="entry name" value="NAD(P)-binding Rossmann-like Domain"/>
    <property type="match status" value="1"/>
</dbReference>
<dbReference type="Gene3D" id="3.90.180.10">
    <property type="entry name" value="Medium-chain alcohol dehydrogenases, catalytic domain"/>
    <property type="match status" value="1"/>
</dbReference>
<evidence type="ECO:0000259" key="1">
    <source>
        <dbReference type="SMART" id="SM00829"/>
    </source>
</evidence>
<dbReference type="PANTHER" id="PTHR43482:SF1">
    <property type="entry name" value="PROTEIN AST1-RELATED"/>
    <property type="match status" value="1"/>
</dbReference>
<dbReference type="InterPro" id="IPR002364">
    <property type="entry name" value="Quin_OxRdtase/zeta-crystal_CS"/>
</dbReference>
<dbReference type="SUPFAM" id="SSF50129">
    <property type="entry name" value="GroES-like"/>
    <property type="match status" value="1"/>
</dbReference>
<evidence type="ECO:0000313" key="2">
    <source>
        <dbReference type="EMBL" id="CAJ1957478.1"/>
    </source>
</evidence>
<dbReference type="SUPFAM" id="SSF51735">
    <property type="entry name" value="NAD(P)-binding Rossmann-fold domains"/>
    <property type="match status" value="1"/>
</dbReference>